<feature type="coiled-coil region" evidence="7">
    <location>
        <begin position="732"/>
        <end position="766"/>
    </location>
</feature>
<comment type="caution">
    <text evidence="6">Lacks conserved residue(s) required for the propagation of feature annotation.</text>
</comment>
<feature type="compositionally biased region" description="Polar residues" evidence="8">
    <location>
        <begin position="1392"/>
        <end position="1407"/>
    </location>
</feature>
<dbReference type="InterPro" id="IPR027640">
    <property type="entry name" value="Kinesin-like_fam"/>
</dbReference>
<dbReference type="PROSITE" id="PS50067">
    <property type="entry name" value="KINESIN_MOTOR_2"/>
    <property type="match status" value="1"/>
</dbReference>
<dbReference type="Gene3D" id="1.20.58.1980">
    <property type="match status" value="1"/>
</dbReference>
<feature type="compositionally biased region" description="Basic and acidic residues" evidence="8">
    <location>
        <begin position="1365"/>
        <end position="1375"/>
    </location>
</feature>
<dbReference type="PANTHER" id="PTHR47969">
    <property type="entry name" value="CHROMOSOME-ASSOCIATED KINESIN KIF4A-RELATED"/>
    <property type="match status" value="1"/>
</dbReference>
<feature type="coiled-coil region" evidence="7">
    <location>
        <begin position="177"/>
        <end position="345"/>
    </location>
</feature>
<dbReference type="PANTHER" id="PTHR47969:SF15">
    <property type="entry name" value="CHROMOSOME-ASSOCIATED KINESIN KIF4A-RELATED"/>
    <property type="match status" value="1"/>
</dbReference>
<evidence type="ECO:0000256" key="6">
    <source>
        <dbReference type="PROSITE-ProRule" id="PRU00283"/>
    </source>
</evidence>
<dbReference type="Pfam" id="PF25764">
    <property type="entry name" value="KIF21A_4th"/>
    <property type="match status" value="1"/>
</dbReference>
<evidence type="ECO:0000256" key="1">
    <source>
        <dbReference type="ARBA" id="ARBA00004496"/>
    </source>
</evidence>
<feature type="non-terminal residue" evidence="10">
    <location>
        <position position="1415"/>
    </location>
</feature>
<evidence type="ECO:0000256" key="3">
    <source>
        <dbReference type="ARBA" id="ARBA00022741"/>
    </source>
</evidence>
<comment type="caution">
    <text evidence="10">The sequence shown here is derived from an EMBL/GenBank/DDBJ whole genome shotgun (WGS) entry which is preliminary data.</text>
</comment>
<feature type="region of interest" description="Disordered" evidence="8">
    <location>
        <begin position="1247"/>
        <end position="1308"/>
    </location>
</feature>
<organism evidence="10 11">
    <name type="scientific">Triparma columacea</name>
    <dbReference type="NCBI Taxonomy" id="722753"/>
    <lineage>
        <taxon>Eukaryota</taxon>
        <taxon>Sar</taxon>
        <taxon>Stramenopiles</taxon>
        <taxon>Ochrophyta</taxon>
        <taxon>Bolidophyceae</taxon>
        <taxon>Parmales</taxon>
        <taxon>Triparmaceae</taxon>
        <taxon>Triparma</taxon>
    </lineage>
</organism>
<feature type="domain" description="Kinesin motor" evidence="9">
    <location>
        <begin position="1"/>
        <end position="23"/>
    </location>
</feature>
<feature type="coiled-coil region" evidence="7">
    <location>
        <begin position="591"/>
        <end position="664"/>
    </location>
</feature>
<dbReference type="GO" id="GO:0007052">
    <property type="term" value="P:mitotic spindle organization"/>
    <property type="evidence" value="ECO:0007669"/>
    <property type="project" value="TreeGrafter"/>
</dbReference>
<feature type="coiled-coil region" evidence="7">
    <location>
        <begin position="469"/>
        <end position="539"/>
    </location>
</feature>
<dbReference type="OrthoDB" id="3176171at2759"/>
<name>A0A9W7GJD3_9STRA</name>
<dbReference type="GO" id="GO:0003777">
    <property type="term" value="F:microtubule motor activity"/>
    <property type="evidence" value="ECO:0007669"/>
    <property type="project" value="InterPro"/>
</dbReference>
<evidence type="ECO:0000256" key="8">
    <source>
        <dbReference type="SAM" id="MobiDB-lite"/>
    </source>
</evidence>
<evidence type="ECO:0000256" key="5">
    <source>
        <dbReference type="ARBA" id="ARBA00023054"/>
    </source>
</evidence>
<keyword evidence="2" id="KW-0963">Cytoplasm</keyword>
<dbReference type="InterPro" id="IPR001752">
    <property type="entry name" value="Kinesin_motor_dom"/>
</dbReference>
<evidence type="ECO:0000313" key="10">
    <source>
        <dbReference type="EMBL" id="GMI46762.1"/>
    </source>
</evidence>
<protein>
    <recommendedName>
        <fullName evidence="9">Kinesin motor domain-containing protein</fullName>
    </recommendedName>
</protein>
<sequence>SPLESNIGESLSTLKYANRARNIKNKPIKNIDPTVLELGRLEAIGHGLKMELLRLKFFELKGEKAPKALFASGSQNDDFFKREEVTAYLKEIEEKAMCDFGKGFISTGPMFGKSDGPKFLPGTFDFSRNLDSSGGEKLSFMGDLDAALINSSPDEDMAILDQLLELQQGENDYQKDQANTESAINEVDEELDEQEKLLRKLRGSLQVYHTMKGKYEKLLNEVSSLEQEKGVLAEQLAKVEVDPTRGCSKAIKLKLDKVEESLARARSESRKQHQMYKTAEREAQKARAMERKIEELKLGKVNLMKKQKETIARHRAFTENKTREIQALKKKERKQGKNLNKLETECKKHKKALDRRTSYCHKITDKLKQTEVHLMRLLAMRKRELEKSNAARSKAGEAGIRLGSKLHVNDKTKQSLGRLSFIQPPSWTAGSAGEGTDASGFAPKNQEVASLKFLLENYVIERIELAETREKYEATVEEYSVLMRNLVEQIKQLSELKADSEGSLTDEAEADLVNHERNIEELELRLELVGVDMEELRGRLSGHLEEEHGSDNEGTIQDAATLKVVGDMVAPVARTLVLELMGTLTNSELQRRGLEKEVETKDAKLKDLEMKNADLKTKISQIAEASQFGSVHGVEGAFEIKSQLDEKERRLSETKEKLTKAELKFQSAGIELAECKEKLSVVDVSKDMKKETASTLAQLQTYWRLLGIDLEEREKVRNELEGCVEEKCNALLRDATKRERETRQEIDRLNEMNESMQRALGRVSNNTSSTSSSSFQAHFGISTSTENRLSLLKQRELAQQTYTEIEPIFRKAKARHAKILKDAKALLGALEKGENSISRTLRGFLGAQADKDGLFAEDLLTSCEDELRKMRVMKSELLVKSNSAYERANKLATETHSSSSDLFLLAKSFVSKDKGKSGAADWWTETVCKQVCDFITISNMKVPTSSVWGKHLEIITRSVEAIAEGREEFSNELKVVVEEAHKQLMGIVEGDEDATEAYASFHSALFRLPRLSKDHIKACVNEIKILVGAADVMMQSETEALTVVWDALGLNEETRGCFWGECAESVRKYQDGKESGPFDNISLVGSNTENVAEEWLAGLLKDAKSFQRELRAKLYRLQLIHTEVEKKRTKQDAKSAIMSLDSEIRIIDAKLTQFEDKAGSKQRLVSKKTNSGILLKEEKFRKHMQAKFISKLEKLRATLRGWEARESTSFDVGLLSEEVRGLLGTGLGGAEDRTAFMHLRTVKSSAGIGVGGSKRRSTILGGGSKDSGFPKEKDFSGGGDVKLKRSNSDGNLRNKSNEQGGDNTEPTQLVNKDSIATAIAEASAGVEALTSTNQMRNSRRKSRAASLAAYKSKKKETQLSQMKEVALRDGKDNKGETGNGIGEKRKTKSSTRGRQSANPFGNVLTPTKENEQPSE</sequence>
<evidence type="ECO:0000256" key="4">
    <source>
        <dbReference type="ARBA" id="ARBA00022840"/>
    </source>
</evidence>
<feature type="compositionally biased region" description="Basic and acidic residues" evidence="8">
    <location>
        <begin position="1268"/>
        <end position="1287"/>
    </location>
</feature>
<dbReference type="GO" id="GO:0008017">
    <property type="term" value="F:microtubule binding"/>
    <property type="evidence" value="ECO:0007669"/>
    <property type="project" value="InterPro"/>
</dbReference>
<comment type="similarity">
    <text evidence="6">Belongs to the TRAFAC class myosin-kinesin ATPase superfamily. Kinesin family.</text>
</comment>
<dbReference type="GO" id="GO:0005524">
    <property type="term" value="F:ATP binding"/>
    <property type="evidence" value="ECO:0007669"/>
    <property type="project" value="UniProtKB-KW"/>
</dbReference>
<dbReference type="GO" id="GO:0005875">
    <property type="term" value="C:microtubule associated complex"/>
    <property type="evidence" value="ECO:0007669"/>
    <property type="project" value="TreeGrafter"/>
</dbReference>
<evidence type="ECO:0000259" key="9">
    <source>
        <dbReference type="PROSITE" id="PS50067"/>
    </source>
</evidence>
<evidence type="ECO:0000256" key="7">
    <source>
        <dbReference type="SAM" id="Coils"/>
    </source>
</evidence>
<accession>A0A9W7GJD3</accession>
<gene>
    <name evidence="10" type="ORF">TrCOL_g1706</name>
</gene>
<dbReference type="GO" id="GO:0007018">
    <property type="term" value="P:microtubule-based movement"/>
    <property type="evidence" value="ECO:0007669"/>
    <property type="project" value="InterPro"/>
</dbReference>
<comment type="subcellular location">
    <subcellularLocation>
        <location evidence="1">Cytoplasm</location>
    </subcellularLocation>
</comment>
<proteinExistence type="inferred from homology"/>
<keyword evidence="5 7" id="KW-0175">Coiled coil</keyword>
<evidence type="ECO:0000256" key="2">
    <source>
        <dbReference type="ARBA" id="ARBA00022490"/>
    </source>
</evidence>
<dbReference type="GO" id="GO:0005737">
    <property type="term" value="C:cytoplasm"/>
    <property type="evidence" value="ECO:0007669"/>
    <property type="project" value="UniProtKB-SubCell"/>
</dbReference>
<keyword evidence="4" id="KW-0067">ATP-binding</keyword>
<feature type="compositionally biased region" description="Polar residues" evidence="8">
    <location>
        <begin position="1288"/>
        <end position="1308"/>
    </location>
</feature>
<dbReference type="Proteomes" id="UP001165065">
    <property type="component" value="Unassembled WGS sequence"/>
</dbReference>
<dbReference type="InterPro" id="IPR027417">
    <property type="entry name" value="P-loop_NTPase"/>
</dbReference>
<keyword evidence="11" id="KW-1185">Reference proteome</keyword>
<dbReference type="GO" id="GO:0051231">
    <property type="term" value="P:spindle elongation"/>
    <property type="evidence" value="ECO:0007669"/>
    <property type="project" value="TreeGrafter"/>
</dbReference>
<dbReference type="EMBL" id="BRYA01000310">
    <property type="protein sequence ID" value="GMI46762.1"/>
    <property type="molecule type" value="Genomic_DNA"/>
</dbReference>
<reference evidence="11" key="1">
    <citation type="journal article" date="2023" name="Commun. Biol.">
        <title>Genome analysis of Parmales, the sister group of diatoms, reveals the evolutionary specialization of diatoms from phago-mixotrophs to photoautotrophs.</title>
        <authorList>
            <person name="Ban H."/>
            <person name="Sato S."/>
            <person name="Yoshikawa S."/>
            <person name="Yamada K."/>
            <person name="Nakamura Y."/>
            <person name="Ichinomiya M."/>
            <person name="Sato N."/>
            <person name="Blanc-Mathieu R."/>
            <person name="Endo H."/>
            <person name="Kuwata A."/>
            <person name="Ogata H."/>
        </authorList>
    </citation>
    <scope>NUCLEOTIDE SEQUENCE [LARGE SCALE GENOMIC DNA]</scope>
</reference>
<dbReference type="SUPFAM" id="SSF52540">
    <property type="entry name" value="P-loop containing nucleoside triphosphate hydrolases"/>
    <property type="match status" value="1"/>
</dbReference>
<evidence type="ECO:0000313" key="11">
    <source>
        <dbReference type="Proteomes" id="UP001165065"/>
    </source>
</evidence>
<feature type="region of interest" description="Disordered" evidence="8">
    <location>
        <begin position="1330"/>
        <end position="1415"/>
    </location>
</feature>
<keyword evidence="3" id="KW-0547">Nucleotide-binding</keyword>